<accession>A0A2A2MHG2</accession>
<sequence length="112" mass="12952">MKNLYTYISAIGEKSAKLSLLSENAKLHEYIDDGILITNLEKTYYFDNGVVLRYQCETDNIPSEDVCQECWINYEILDANGIDISPMQKNFYNSCQEAFWLKVQSQYALEGL</sequence>
<comment type="caution">
    <text evidence="1">The sequence shown here is derived from an EMBL/GenBank/DDBJ whole genome shotgun (WGS) entry which is preliminary data.</text>
</comment>
<dbReference type="Proteomes" id="UP000218796">
    <property type="component" value="Unassembled WGS sequence"/>
</dbReference>
<evidence type="ECO:0000313" key="1">
    <source>
        <dbReference type="EMBL" id="PAV98547.1"/>
    </source>
</evidence>
<keyword evidence="2" id="KW-1185">Reference proteome</keyword>
<name>A0A2A2MHG2_9GAMM</name>
<dbReference type="RefSeq" id="WP_095661447.1">
    <property type="nucleotide sequence ID" value="NZ_NQMS01000001.1"/>
</dbReference>
<protein>
    <submittedName>
        <fullName evidence="1">Uncharacterized protein</fullName>
    </submittedName>
</protein>
<organism evidence="1 2">
    <name type="scientific">Hafnia paralvei</name>
    <dbReference type="NCBI Taxonomy" id="546367"/>
    <lineage>
        <taxon>Bacteria</taxon>
        <taxon>Pseudomonadati</taxon>
        <taxon>Pseudomonadota</taxon>
        <taxon>Gammaproteobacteria</taxon>
        <taxon>Enterobacterales</taxon>
        <taxon>Hafniaceae</taxon>
        <taxon>Hafnia</taxon>
    </lineage>
</organism>
<reference evidence="1 2" key="1">
    <citation type="submission" date="2017-08" db="EMBL/GenBank/DDBJ databases">
        <title>Draft Genome Sequence of Hafnia alvei CITHA-6 Isolated from Raw Bovine Milk.</title>
        <authorList>
            <person name="Culligan E.P."/>
            <person name="Mcsweeney A."/>
            <person name="O'Doherty C."/>
            <person name="Gleeson E."/>
            <person name="O'Riordan D."/>
            <person name="Sleator R.D."/>
        </authorList>
    </citation>
    <scope>NUCLEOTIDE SEQUENCE [LARGE SCALE GENOMIC DNA]</scope>
    <source>
        <strain evidence="1 2">CITHA-6</strain>
    </source>
</reference>
<proteinExistence type="predicted"/>
<evidence type="ECO:0000313" key="2">
    <source>
        <dbReference type="Proteomes" id="UP000218796"/>
    </source>
</evidence>
<dbReference type="AlphaFoldDB" id="A0A2A2MHG2"/>
<dbReference type="OrthoDB" id="8605335at2"/>
<gene>
    <name evidence="1" type="ORF">CJD50_03500</name>
</gene>
<dbReference type="EMBL" id="NQMS01000001">
    <property type="protein sequence ID" value="PAV98547.1"/>
    <property type="molecule type" value="Genomic_DNA"/>
</dbReference>